<proteinExistence type="predicted"/>
<feature type="compositionally biased region" description="Low complexity" evidence="1">
    <location>
        <begin position="54"/>
        <end position="69"/>
    </location>
</feature>
<gene>
    <name evidence="2" type="ORF">KC01_LOCUS38149</name>
</gene>
<accession>A0AAV2MEF4</accession>
<dbReference type="Proteomes" id="UP001497482">
    <property type="component" value="Chromosome 7"/>
</dbReference>
<feature type="compositionally biased region" description="Low complexity" evidence="1">
    <location>
        <begin position="100"/>
        <end position="117"/>
    </location>
</feature>
<dbReference type="AlphaFoldDB" id="A0AAV2MEF4"/>
<name>A0AAV2MEF4_KNICA</name>
<feature type="compositionally biased region" description="Basic and acidic residues" evidence="1">
    <location>
        <begin position="37"/>
        <end position="51"/>
    </location>
</feature>
<evidence type="ECO:0000313" key="2">
    <source>
        <dbReference type="EMBL" id="CAL1611758.1"/>
    </source>
</evidence>
<reference evidence="2 3" key="1">
    <citation type="submission" date="2024-04" db="EMBL/GenBank/DDBJ databases">
        <authorList>
            <person name="Waldvogel A.-M."/>
            <person name="Schoenle A."/>
        </authorList>
    </citation>
    <scope>NUCLEOTIDE SEQUENCE [LARGE SCALE GENOMIC DNA]</scope>
</reference>
<evidence type="ECO:0000313" key="3">
    <source>
        <dbReference type="Proteomes" id="UP001497482"/>
    </source>
</evidence>
<feature type="region of interest" description="Disordered" evidence="1">
    <location>
        <begin position="1"/>
        <end position="69"/>
    </location>
</feature>
<protein>
    <submittedName>
        <fullName evidence="2">Uncharacterized protein</fullName>
    </submittedName>
</protein>
<keyword evidence="3" id="KW-1185">Reference proteome</keyword>
<sequence length="125" mass="13037">MRLFSETGLSPTKGGRWREVEGGGGRWGEVGGGGGRRGREQRDRQSLRDSEWDSASSSSSSSSSSFSSAAANISIQDFPGSERPFVSLTRVHATGINQGPSSSSSSSSCPPSSSSSSEPQEKCSE</sequence>
<organism evidence="2 3">
    <name type="scientific">Knipowitschia caucasica</name>
    <name type="common">Caucasian dwarf goby</name>
    <name type="synonym">Pomatoschistus caucasicus</name>
    <dbReference type="NCBI Taxonomy" id="637954"/>
    <lineage>
        <taxon>Eukaryota</taxon>
        <taxon>Metazoa</taxon>
        <taxon>Chordata</taxon>
        <taxon>Craniata</taxon>
        <taxon>Vertebrata</taxon>
        <taxon>Euteleostomi</taxon>
        <taxon>Actinopterygii</taxon>
        <taxon>Neopterygii</taxon>
        <taxon>Teleostei</taxon>
        <taxon>Neoteleostei</taxon>
        <taxon>Acanthomorphata</taxon>
        <taxon>Gobiaria</taxon>
        <taxon>Gobiiformes</taxon>
        <taxon>Gobioidei</taxon>
        <taxon>Gobiidae</taxon>
        <taxon>Gobiinae</taxon>
        <taxon>Knipowitschia</taxon>
    </lineage>
</organism>
<evidence type="ECO:0000256" key="1">
    <source>
        <dbReference type="SAM" id="MobiDB-lite"/>
    </source>
</evidence>
<dbReference type="EMBL" id="OZ035829">
    <property type="protein sequence ID" value="CAL1611758.1"/>
    <property type="molecule type" value="Genomic_DNA"/>
</dbReference>
<feature type="compositionally biased region" description="Gly residues" evidence="1">
    <location>
        <begin position="22"/>
        <end position="35"/>
    </location>
</feature>
<feature type="region of interest" description="Disordered" evidence="1">
    <location>
        <begin position="89"/>
        <end position="125"/>
    </location>
</feature>